<gene>
    <name evidence="1" type="ORF">AUP43_06890</name>
</gene>
<evidence type="ECO:0008006" key="3">
    <source>
        <dbReference type="Google" id="ProtNLM"/>
    </source>
</evidence>
<protein>
    <recommendedName>
        <fullName evidence="3">ATP-binding protein</fullName>
    </recommendedName>
</protein>
<dbReference type="Pfam" id="PF08904">
    <property type="entry name" value="EipB_like"/>
    <property type="match status" value="1"/>
</dbReference>
<dbReference type="AlphaFoldDB" id="A0A154W819"/>
<name>A0A154W819_9PROT</name>
<keyword evidence="2" id="KW-1185">Reference proteome</keyword>
<dbReference type="EMBL" id="LPXN01000096">
    <property type="protein sequence ID" value="KZD09667.1"/>
    <property type="molecule type" value="Genomic_DNA"/>
</dbReference>
<sequence>MLATLSSPALAFDIAPHRAVYKMSLGKTASNSEVVAAEGAMLMEWGDSCEGWTVEQRYRLRMLYNQGGESDMAVTFVTYEAKDGSTYRFFVERARPTGDTESVSGRAEHAGGNDGLATFTQPQAEKIELPKNVMFPTEHTLAILKAAEAGKRFLGARVFDGNEVEGAMEVTAAIGALIPAATDEKTPALLRRPSWPIRLAFFGKDAKASGQPDYELGLRLFDNGVATELKLDYGDFVIEANLDQIESMKSPGC</sequence>
<evidence type="ECO:0000313" key="1">
    <source>
        <dbReference type="EMBL" id="KZD09667.1"/>
    </source>
</evidence>
<comment type="caution">
    <text evidence="1">The sequence shown here is derived from an EMBL/GenBank/DDBJ whole genome shotgun (WGS) entry which is preliminary data.</text>
</comment>
<dbReference type="STRING" id="580166.AUP43_06890"/>
<evidence type="ECO:0000313" key="2">
    <source>
        <dbReference type="Proteomes" id="UP000076400"/>
    </source>
</evidence>
<accession>A0A154W819</accession>
<dbReference type="InterPro" id="IPR015000">
    <property type="entry name" value="EipB-like"/>
</dbReference>
<proteinExistence type="predicted"/>
<dbReference type="Proteomes" id="UP000076400">
    <property type="component" value="Unassembled WGS sequence"/>
</dbReference>
<reference evidence="1 2" key="1">
    <citation type="submission" date="2015-12" db="EMBL/GenBank/DDBJ databases">
        <title>Genome sequence of Oceanibaculum pacificum MCCC 1A02656.</title>
        <authorList>
            <person name="Lu L."/>
            <person name="Lai Q."/>
            <person name="Shao Z."/>
            <person name="Qian P."/>
        </authorList>
    </citation>
    <scope>NUCLEOTIDE SEQUENCE [LARGE SCALE GENOMIC DNA]</scope>
    <source>
        <strain evidence="1 2">MCCC 1A02656</strain>
    </source>
</reference>
<organism evidence="1 2">
    <name type="scientific">Oceanibaculum pacificum</name>
    <dbReference type="NCBI Taxonomy" id="580166"/>
    <lineage>
        <taxon>Bacteria</taxon>
        <taxon>Pseudomonadati</taxon>
        <taxon>Pseudomonadota</taxon>
        <taxon>Alphaproteobacteria</taxon>
        <taxon>Rhodospirillales</taxon>
        <taxon>Oceanibaculaceae</taxon>
        <taxon>Oceanibaculum</taxon>
    </lineage>
</organism>